<keyword evidence="4" id="KW-1185">Reference proteome</keyword>
<sequence>MKESQITRSEQKPVGLTAAAGFQVGVRRTLPITQEEAWRLLISPEGLSLWLGEVETLELARGTAFATREGNHGELRVVKPMHQLRMSWQRAGWSVPSTLQIRLLPTKQGGTTISFHQEKLKDLYAREQMKAHWEDVLHRLKEASDGISREHHE</sequence>
<dbReference type="Pfam" id="PF08327">
    <property type="entry name" value="AHSA1"/>
    <property type="match status" value="1"/>
</dbReference>
<feature type="domain" description="Activator of Hsp90 ATPase homologue 1/2-like C-terminal" evidence="2">
    <location>
        <begin position="33"/>
        <end position="143"/>
    </location>
</feature>
<evidence type="ECO:0000259" key="2">
    <source>
        <dbReference type="Pfam" id="PF08327"/>
    </source>
</evidence>
<dbReference type="InterPro" id="IPR013538">
    <property type="entry name" value="ASHA1/2-like_C"/>
</dbReference>
<dbReference type="Proteomes" id="UP000706926">
    <property type="component" value="Unassembled WGS sequence"/>
</dbReference>
<proteinExistence type="inferred from homology"/>
<dbReference type="SUPFAM" id="SSF55961">
    <property type="entry name" value="Bet v1-like"/>
    <property type="match status" value="1"/>
</dbReference>
<dbReference type="RefSeq" id="WP_007130607.1">
    <property type="nucleotide sequence ID" value="NZ_BOSA01000001.1"/>
</dbReference>
<gene>
    <name evidence="3" type="ORF">J2Z18_000911</name>
</gene>
<evidence type="ECO:0000313" key="3">
    <source>
        <dbReference type="EMBL" id="MBP1891839.1"/>
    </source>
</evidence>
<comment type="similarity">
    <text evidence="1">Belongs to the AHA1 family.</text>
</comment>
<evidence type="ECO:0000256" key="1">
    <source>
        <dbReference type="ARBA" id="ARBA00006817"/>
    </source>
</evidence>
<dbReference type="EMBL" id="JAGGKI010000002">
    <property type="protein sequence ID" value="MBP1891839.1"/>
    <property type="molecule type" value="Genomic_DNA"/>
</dbReference>
<reference evidence="3 4" key="1">
    <citation type="submission" date="2021-03" db="EMBL/GenBank/DDBJ databases">
        <title>Genomic Encyclopedia of Type Strains, Phase IV (KMG-IV): sequencing the most valuable type-strain genomes for metagenomic binning, comparative biology and taxonomic classification.</title>
        <authorList>
            <person name="Goeker M."/>
        </authorList>
    </citation>
    <scope>NUCLEOTIDE SEQUENCE [LARGE SCALE GENOMIC DNA]</scope>
    <source>
        <strain evidence="3 4">DSM 15596</strain>
    </source>
</reference>
<dbReference type="CDD" id="cd07814">
    <property type="entry name" value="SRPBCC_CalC_Aha1-like"/>
    <property type="match status" value="1"/>
</dbReference>
<accession>A0ABS4F6H5</accession>
<dbReference type="GeneID" id="95402950"/>
<dbReference type="InterPro" id="IPR023393">
    <property type="entry name" value="START-like_dom_sf"/>
</dbReference>
<comment type="caution">
    <text evidence="3">The sequence shown here is derived from an EMBL/GenBank/DDBJ whole genome shotgun (WGS) entry which is preliminary data.</text>
</comment>
<evidence type="ECO:0000313" key="4">
    <source>
        <dbReference type="Proteomes" id="UP000706926"/>
    </source>
</evidence>
<dbReference type="Gene3D" id="3.30.530.20">
    <property type="match status" value="1"/>
</dbReference>
<protein>
    <submittedName>
        <fullName evidence="3">Uncharacterized protein YndB with AHSA1/START domain</fullName>
    </submittedName>
</protein>
<name>A0ABS4F6H5_9BACL</name>
<organism evidence="3 4">
    <name type="scientific">Paenibacillus lactis</name>
    <dbReference type="NCBI Taxonomy" id="228574"/>
    <lineage>
        <taxon>Bacteria</taxon>
        <taxon>Bacillati</taxon>
        <taxon>Bacillota</taxon>
        <taxon>Bacilli</taxon>
        <taxon>Bacillales</taxon>
        <taxon>Paenibacillaceae</taxon>
        <taxon>Paenibacillus</taxon>
    </lineage>
</organism>